<accession>U4LHW3</accession>
<sequence>MAGIRSITFTSRA</sequence>
<evidence type="ECO:0000313" key="2">
    <source>
        <dbReference type="Proteomes" id="UP000018144"/>
    </source>
</evidence>
<proteinExistence type="predicted"/>
<organism evidence="1 2">
    <name type="scientific">Pyronema omphalodes (strain CBS 100304)</name>
    <name type="common">Pyronema confluens</name>
    <dbReference type="NCBI Taxonomy" id="1076935"/>
    <lineage>
        <taxon>Eukaryota</taxon>
        <taxon>Fungi</taxon>
        <taxon>Dikarya</taxon>
        <taxon>Ascomycota</taxon>
        <taxon>Pezizomycotina</taxon>
        <taxon>Pezizomycetes</taxon>
        <taxon>Pezizales</taxon>
        <taxon>Pyronemataceae</taxon>
        <taxon>Pyronema</taxon>
    </lineage>
</organism>
<evidence type="ECO:0000313" key="1">
    <source>
        <dbReference type="EMBL" id="CCX16253.1"/>
    </source>
</evidence>
<dbReference type="EMBL" id="HF936373">
    <property type="protein sequence ID" value="CCX16253.1"/>
    <property type="molecule type" value="Genomic_DNA"/>
</dbReference>
<protein>
    <submittedName>
        <fullName evidence="1">Uncharacterized protein</fullName>
    </submittedName>
</protein>
<dbReference type="Proteomes" id="UP000018144">
    <property type="component" value="Unassembled WGS sequence"/>
</dbReference>
<keyword evidence="2" id="KW-1185">Reference proteome</keyword>
<name>U4LHW3_PYROM</name>
<gene>
    <name evidence="1" type="ORF">PCON_02849</name>
</gene>
<reference evidence="1 2" key="1">
    <citation type="journal article" date="2013" name="PLoS Genet.">
        <title>The genome and development-dependent transcriptomes of Pyronema confluens: a window into fungal evolution.</title>
        <authorList>
            <person name="Traeger S."/>
            <person name="Altegoer F."/>
            <person name="Freitag M."/>
            <person name="Gabaldon T."/>
            <person name="Kempken F."/>
            <person name="Kumar A."/>
            <person name="Marcet-Houben M."/>
            <person name="Poggeler S."/>
            <person name="Stajich J.E."/>
            <person name="Nowrousian M."/>
        </authorList>
    </citation>
    <scope>NUCLEOTIDE SEQUENCE [LARGE SCALE GENOMIC DNA]</scope>
    <source>
        <strain evidence="2">CBS 100304</strain>
        <tissue evidence="1">Vegetative mycelium</tissue>
    </source>
</reference>